<keyword evidence="2" id="KW-1185">Reference proteome</keyword>
<proteinExistence type="predicted"/>
<comment type="caution">
    <text evidence="1">The sequence shown here is derived from an EMBL/GenBank/DDBJ whole genome shotgun (WGS) entry which is preliminary data.</text>
</comment>
<evidence type="ECO:0000313" key="2">
    <source>
        <dbReference type="Proteomes" id="UP000246303"/>
    </source>
</evidence>
<accession>A0A2V3DPT0</accession>
<evidence type="ECO:0000313" key="1">
    <source>
        <dbReference type="EMBL" id="PXA64963.1"/>
    </source>
</evidence>
<gene>
    <name evidence="1" type="ORF">CVS29_12295</name>
</gene>
<protein>
    <submittedName>
        <fullName evidence="1">Uncharacterized protein</fullName>
    </submittedName>
</protein>
<dbReference type="EMBL" id="QHLZ01000007">
    <property type="protein sequence ID" value="PXA64963.1"/>
    <property type="molecule type" value="Genomic_DNA"/>
</dbReference>
<dbReference type="Proteomes" id="UP000246303">
    <property type="component" value="Unassembled WGS sequence"/>
</dbReference>
<dbReference type="AlphaFoldDB" id="A0A2V3DPT0"/>
<organism evidence="1 2">
    <name type="scientific">Arthrobacter psychrochitiniphilus</name>
    <dbReference type="NCBI Taxonomy" id="291045"/>
    <lineage>
        <taxon>Bacteria</taxon>
        <taxon>Bacillati</taxon>
        <taxon>Actinomycetota</taxon>
        <taxon>Actinomycetes</taxon>
        <taxon>Micrococcales</taxon>
        <taxon>Micrococcaceae</taxon>
        <taxon>Arthrobacter</taxon>
    </lineage>
</organism>
<reference evidence="1 2" key="1">
    <citation type="submission" date="2018-05" db="EMBL/GenBank/DDBJ databases">
        <title>Genetic diversity of glacier-inhabiting Cryobacterium bacteria in China and description of Cryobacterium mengkeensis sp. nov. and Arthrobacter glacialis sp. nov.</title>
        <authorList>
            <person name="Liu Q."/>
            <person name="Xin Y.-H."/>
        </authorList>
    </citation>
    <scope>NUCLEOTIDE SEQUENCE [LARGE SCALE GENOMIC DNA]</scope>
    <source>
        <strain evidence="1 2">GP3</strain>
    </source>
</reference>
<sequence>MPLGRHCLRKALLHLDRLPAMGMLVAHSPGGHLRMFTQPNQLAALIAAFHAEVSGYEWGGG</sequence>
<name>A0A2V3DPT0_9MICC</name>